<dbReference type="Proteomes" id="UP000215914">
    <property type="component" value="Unassembled WGS sequence"/>
</dbReference>
<evidence type="ECO:0000256" key="1">
    <source>
        <dbReference type="SAM" id="MobiDB-lite"/>
    </source>
</evidence>
<evidence type="ECO:0000313" key="3">
    <source>
        <dbReference type="Proteomes" id="UP000215914"/>
    </source>
</evidence>
<gene>
    <name evidence="2" type="ORF">HanXRQr2_Chr03g0106211</name>
</gene>
<reference evidence="2" key="1">
    <citation type="journal article" date="2017" name="Nature">
        <title>The sunflower genome provides insights into oil metabolism, flowering and Asterid evolution.</title>
        <authorList>
            <person name="Badouin H."/>
            <person name="Gouzy J."/>
            <person name="Grassa C.J."/>
            <person name="Murat F."/>
            <person name="Staton S.E."/>
            <person name="Cottret L."/>
            <person name="Lelandais-Briere C."/>
            <person name="Owens G.L."/>
            <person name="Carrere S."/>
            <person name="Mayjonade B."/>
            <person name="Legrand L."/>
            <person name="Gill N."/>
            <person name="Kane N.C."/>
            <person name="Bowers J.E."/>
            <person name="Hubner S."/>
            <person name="Bellec A."/>
            <person name="Berard A."/>
            <person name="Berges H."/>
            <person name="Blanchet N."/>
            <person name="Boniface M.C."/>
            <person name="Brunel D."/>
            <person name="Catrice O."/>
            <person name="Chaidir N."/>
            <person name="Claudel C."/>
            <person name="Donnadieu C."/>
            <person name="Faraut T."/>
            <person name="Fievet G."/>
            <person name="Helmstetter N."/>
            <person name="King M."/>
            <person name="Knapp S.J."/>
            <person name="Lai Z."/>
            <person name="Le Paslier M.C."/>
            <person name="Lippi Y."/>
            <person name="Lorenzon L."/>
            <person name="Mandel J.R."/>
            <person name="Marage G."/>
            <person name="Marchand G."/>
            <person name="Marquand E."/>
            <person name="Bret-Mestries E."/>
            <person name="Morien E."/>
            <person name="Nambeesan S."/>
            <person name="Nguyen T."/>
            <person name="Pegot-Espagnet P."/>
            <person name="Pouilly N."/>
            <person name="Raftis F."/>
            <person name="Sallet E."/>
            <person name="Schiex T."/>
            <person name="Thomas J."/>
            <person name="Vandecasteele C."/>
            <person name="Vares D."/>
            <person name="Vear F."/>
            <person name="Vautrin S."/>
            <person name="Crespi M."/>
            <person name="Mangin B."/>
            <person name="Burke J.M."/>
            <person name="Salse J."/>
            <person name="Munos S."/>
            <person name="Vincourt P."/>
            <person name="Rieseberg L.H."/>
            <person name="Langlade N.B."/>
        </authorList>
    </citation>
    <scope>NUCLEOTIDE SEQUENCE</scope>
    <source>
        <tissue evidence="2">Leaves</tissue>
    </source>
</reference>
<sequence>MSRVNLLQPINRYEFYDYRCVHNFDIKFLTDHRRPIRRKGRRAMRMKMCHCLLRHHLSPLDRHAAVARNEGPSLVNKRPPFVDSEWPGNGNSSTRS</sequence>
<dbReference type="EMBL" id="MNCJ02000318">
    <property type="protein sequence ID" value="KAF5814056.1"/>
    <property type="molecule type" value="Genomic_DNA"/>
</dbReference>
<proteinExistence type="predicted"/>
<accession>A0A9K3NVE1</accession>
<feature type="region of interest" description="Disordered" evidence="1">
    <location>
        <begin position="68"/>
        <end position="96"/>
    </location>
</feature>
<evidence type="ECO:0000313" key="2">
    <source>
        <dbReference type="EMBL" id="KAF5814056.1"/>
    </source>
</evidence>
<name>A0A9K3NVE1_HELAN</name>
<dbReference type="AlphaFoldDB" id="A0A9K3NVE1"/>
<keyword evidence="3" id="KW-1185">Reference proteome</keyword>
<protein>
    <submittedName>
        <fullName evidence="2">Uncharacterized protein</fullName>
    </submittedName>
</protein>
<reference evidence="2" key="2">
    <citation type="submission" date="2020-06" db="EMBL/GenBank/DDBJ databases">
        <title>Helianthus annuus Genome sequencing and assembly Release 2.</title>
        <authorList>
            <person name="Gouzy J."/>
            <person name="Langlade N."/>
            <person name="Munos S."/>
        </authorList>
    </citation>
    <scope>NUCLEOTIDE SEQUENCE</scope>
    <source>
        <tissue evidence="2">Leaves</tissue>
    </source>
</reference>
<organism evidence="2 3">
    <name type="scientific">Helianthus annuus</name>
    <name type="common">Common sunflower</name>
    <dbReference type="NCBI Taxonomy" id="4232"/>
    <lineage>
        <taxon>Eukaryota</taxon>
        <taxon>Viridiplantae</taxon>
        <taxon>Streptophyta</taxon>
        <taxon>Embryophyta</taxon>
        <taxon>Tracheophyta</taxon>
        <taxon>Spermatophyta</taxon>
        <taxon>Magnoliopsida</taxon>
        <taxon>eudicotyledons</taxon>
        <taxon>Gunneridae</taxon>
        <taxon>Pentapetalae</taxon>
        <taxon>asterids</taxon>
        <taxon>campanulids</taxon>
        <taxon>Asterales</taxon>
        <taxon>Asteraceae</taxon>
        <taxon>Asteroideae</taxon>
        <taxon>Heliantheae alliance</taxon>
        <taxon>Heliantheae</taxon>
        <taxon>Helianthus</taxon>
    </lineage>
</organism>
<dbReference type="Gramene" id="mRNA:HanXRQr2_Chr03g0106211">
    <property type="protein sequence ID" value="mRNA:HanXRQr2_Chr03g0106211"/>
    <property type="gene ID" value="HanXRQr2_Chr03g0106211"/>
</dbReference>
<comment type="caution">
    <text evidence="2">The sequence shown here is derived from an EMBL/GenBank/DDBJ whole genome shotgun (WGS) entry which is preliminary data.</text>
</comment>